<dbReference type="InterPro" id="IPR010982">
    <property type="entry name" value="Lambda_DNA-bd_dom_sf"/>
</dbReference>
<dbReference type="SUPFAM" id="SSF53822">
    <property type="entry name" value="Periplasmic binding protein-like I"/>
    <property type="match status" value="1"/>
</dbReference>
<name>A0A644X893_9ZZZZ</name>
<gene>
    <name evidence="5" type="primary">purR_16</name>
    <name evidence="5" type="ORF">SDC9_58382</name>
</gene>
<dbReference type="PROSITE" id="PS50932">
    <property type="entry name" value="HTH_LACI_2"/>
    <property type="match status" value="1"/>
</dbReference>
<comment type="caution">
    <text evidence="5">The sequence shown here is derived from an EMBL/GenBank/DDBJ whole genome shotgun (WGS) entry which is preliminary data.</text>
</comment>
<keyword evidence="1" id="KW-0805">Transcription regulation</keyword>
<dbReference type="InterPro" id="IPR046335">
    <property type="entry name" value="LacI/GalR-like_sensor"/>
</dbReference>
<dbReference type="PANTHER" id="PTHR30146">
    <property type="entry name" value="LACI-RELATED TRANSCRIPTIONAL REPRESSOR"/>
    <property type="match status" value="1"/>
</dbReference>
<accession>A0A644X893</accession>
<proteinExistence type="predicted"/>
<dbReference type="CDD" id="cd01392">
    <property type="entry name" value="HTH_LacI"/>
    <property type="match status" value="1"/>
</dbReference>
<evidence type="ECO:0000313" key="5">
    <source>
        <dbReference type="EMBL" id="MPM12031.1"/>
    </source>
</evidence>
<dbReference type="GO" id="GO:0003700">
    <property type="term" value="F:DNA-binding transcription factor activity"/>
    <property type="evidence" value="ECO:0007669"/>
    <property type="project" value="TreeGrafter"/>
</dbReference>
<organism evidence="5">
    <name type="scientific">bioreactor metagenome</name>
    <dbReference type="NCBI Taxonomy" id="1076179"/>
    <lineage>
        <taxon>unclassified sequences</taxon>
        <taxon>metagenomes</taxon>
        <taxon>ecological metagenomes</taxon>
    </lineage>
</organism>
<keyword evidence="2" id="KW-0238">DNA-binding</keyword>
<dbReference type="Pfam" id="PF13377">
    <property type="entry name" value="Peripla_BP_3"/>
    <property type="match status" value="1"/>
</dbReference>
<dbReference type="PROSITE" id="PS00356">
    <property type="entry name" value="HTH_LACI_1"/>
    <property type="match status" value="1"/>
</dbReference>
<feature type="domain" description="HTH lacI-type" evidence="4">
    <location>
        <begin position="4"/>
        <end position="60"/>
    </location>
</feature>
<reference evidence="5" key="1">
    <citation type="submission" date="2019-08" db="EMBL/GenBank/DDBJ databases">
        <authorList>
            <person name="Kucharzyk K."/>
            <person name="Murdoch R.W."/>
            <person name="Higgins S."/>
            <person name="Loffler F."/>
        </authorList>
    </citation>
    <scope>NUCLEOTIDE SEQUENCE</scope>
</reference>
<dbReference type="CDD" id="cd01544">
    <property type="entry name" value="PBP1_GalR"/>
    <property type="match status" value="1"/>
</dbReference>
<dbReference type="SMART" id="SM00354">
    <property type="entry name" value="HTH_LACI"/>
    <property type="match status" value="1"/>
</dbReference>
<dbReference type="EMBL" id="VSSQ01001913">
    <property type="protein sequence ID" value="MPM12031.1"/>
    <property type="molecule type" value="Genomic_DNA"/>
</dbReference>
<sequence>MDKLRLKDIAEKAGVSVSTVSRVINSLDGSFATAEVRDRVWQVIRETGYTPNNVARQLRMGETSKRSIPTKTIACVFGRARTPADNPFFSEVVRAIEQQALKMGYVVVAVYTLLDFQNKALLEKVASVSTDGVIVVGRFDERMRAFFEHTYRYLVYTGLNAMDSDIDQVISDGYAAAEAAIRYLYSLGHRRIGYIGETDEEVRYDSYRDTLRDLGLTYDASLVCSCPLEKKGGFEGASRMLANAKKKPTAVFCANDITAIAVIQCFMQAGLKVPEDISVMGIDNIDVAQYMNPMLTTVEVPKMELGKNAVRLLIDRIENGKTIPMTIKLPYRLIVRESVAPPRRNASEEK</sequence>
<dbReference type="InterPro" id="IPR000843">
    <property type="entry name" value="HTH_LacI"/>
</dbReference>
<dbReference type="SUPFAM" id="SSF47413">
    <property type="entry name" value="lambda repressor-like DNA-binding domains"/>
    <property type="match status" value="1"/>
</dbReference>
<dbReference type="Gene3D" id="1.10.260.40">
    <property type="entry name" value="lambda repressor-like DNA-binding domains"/>
    <property type="match status" value="1"/>
</dbReference>
<keyword evidence="3" id="KW-0804">Transcription</keyword>
<dbReference type="InterPro" id="IPR028082">
    <property type="entry name" value="Peripla_BP_I"/>
</dbReference>
<protein>
    <submittedName>
        <fullName evidence="5">HTH-type transcriptional repressor PurR</fullName>
    </submittedName>
</protein>
<dbReference type="Pfam" id="PF00356">
    <property type="entry name" value="LacI"/>
    <property type="match status" value="1"/>
</dbReference>
<evidence type="ECO:0000256" key="2">
    <source>
        <dbReference type="ARBA" id="ARBA00023125"/>
    </source>
</evidence>
<evidence type="ECO:0000256" key="3">
    <source>
        <dbReference type="ARBA" id="ARBA00023163"/>
    </source>
</evidence>
<dbReference type="GO" id="GO:0000976">
    <property type="term" value="F:transcription cis-regulatory region binding"/>
    <property type="evidence" value="ECO:0007669"/>
    <property type="project" value="TreeGrafter"/>
</dbReference>
<dbReference type="Gene3D" id="3.40.50.2300">
    <property type="match status" value="2"/>
</dbReference>
<dbReference type="PANTHER" id="PTHR30146:SF109">
    <property type="entry name" value="HTH-TYPE TRANSCRIPTIONAL REGULATOR GALS"/>
    <property type="match status" value="1"/>
</dbReference>
<dbReference type="PRINTS" id="PR00036">
    <property type="entry name" value="HTHLACI"/>
</dbReference>
<evidence type="ECO:0000259" key="4">
    <source>
        <dbReference type="PROSITE" id="PS50932"/>
    </source>
</evidence>
<evidence type="ECO:0000256" key="1">
    <source>
        <dbReference type="ARBA" id="ARBA00023015"/>
    </source>
</evidence>
<dbReference type="AlphaFoldDB" id="A0A644X893"/>